<dbReference type="Proteomes" id="UP000465609">
    <property type="component" value="Chromosome"/>
</dbReference>
<proteinExistence type="predicted"/>
<keyword evidence="1" id="KW-0472">Membrane</keyword>
<evidence type="ECO:0000256" key="1">
    <source>
        <dbReference type="SAM" id="Phobius"/>
    </source>
</evidence>
<dbReference type="RefSeq" id="WP_138232599.1">
    <property type="nucleotide sequence ID" value="NZ_AP022577.1"/>
</dbReference>
<name>A0ABN5YT60_9MYCO</name>
<protein>
    <submittedName>
        <fullName evidence="2">ABC transporter permease</fullName>
    </submittedName>
</protein>
<organism evidence="2 3">
    <name type="scientific">Mycolicibacterium aubagnense</name>
    <dbReference type="NCBI Taxonomy" id="319707"/>
    <lineage>
        <taxon>Bacteria</taxon>
        <taxon>Bacillati</taxon>
        <taxon>Actinomycetota</taxon>
        <taxon>Actinomycetes</taxon>
        <taxon>Mycobacteriales</taxon>
        <taxon>Mycobacteriaceae</taxon>
        <taxon>Mycolicibacterium</taxon>
    </lineage>
</organism>
<evidence type="ECO:0000313" key="3">
    <source>
        <dbReference type="Proteomes" id="UP000465609"/>
    </source>
</evidence>
<feature type="transmembrane region" description="Helical" evidence="1">
    <location>
        <begin position="50"/>
        <end position="70"/>
    </location>
</feature>
<gene>
    <name evidence="2" type="ORF">MAUB_25290</name>
</gene>
<feature type="transmembrane region" description="Helical" evidence="1">
    <location>
        <begin position="224"/>
        <end position="244"/>
    </location>
</feature>
<sequence>MLATLNAERIKLQSTRAPVWTTLSVAVLSLGFAAIQAGGLPYSYLSPERAALGVSIFGVPVLMILSALSVTSEFRTGMIRATFLATPRRGVVLTAKAAVAAAFSGVVTAIMMIGAIGLARSLLSSERAGELDLSGSEVWRAVGATSLYAALGAVLAVALGALMRHTAGVVAVLVLMPFVVEPLLGTIPQIGGRVGPLLPFSNAYTFTETPWFQTFTMWWGPVGAALYFAAVVATVFVAALVTLVRRDP</sequence>
<reference evidence="2 3" key="1">
    <citation type="journal article" date="2019" name="Emerg. Microbes Infect.">
        <title>Comprehensive subspecies identification of 175 nontuberculous mycobacteria species based on 7547 genomic profiles.</title>
        <authorList>
            <person name="Matsumoto Y."/>
            <person name="Kinjo T."/>
            <person name="Motooka D."/>
            <person name="Nabeya D."/>
            <person name="Jung N."/>
            <person name="Uechi K."/>
            <person name="Horii T."/>
            <person name="Iida T."/>
            <person name="Fujita J."/>
            <person name="Nakamura S."/>
        </authorList>
    </citation>
    <scope>NUCLEOTIDE SEQUENCE [LARGE SCALE GENOMIC DNA]</scope>
    <source>
        <strain evidence="2 3">JCM 15296</strain>
    </source>
</reference>
<keyword evidence="3" id="KW-1185">Reference proteome</keyword>
<feature type="transmembrane region" description="Helical" evidence="1">
    <location>
        <begin position="138"/>
        <end position="162"/>
    </location>
</feature>
<feature type="transmembrane region" description="Helical" evidence="1">
    <location>
        <begin position="91"/>
        <end position="118"/>
    </location>
</feature>
<accession>A0ABN5YT60</accession>
<keyword evidence="1" id="KW-0812">Transmembrane</keyword>
<feature type="transmembrane region" description="Helical" evidence="1">
    <location>
        <begin position="20"/>
        <end position="44"/>
    </location>
</feature>
<dbReference type="EMBL" id="AP022577">
    <property type="protein sequence ID" value="BBX84656.1"/>
    <property type="molecule type" value="Genomic_DNA"/>
</dbReference>
<feature type="transmembrane region" description="Helical" evidence="1">
    <location>
        <begin position="169"/>
        <end position="190"/>
    </location>
</feature>
<evidence type="ECO:0000313" key="2">
    <source>
        <dbReference type="EMBL" id="BBX84656.1"/>
    </source>
</evidence>
<keyword evidence="1" id="KW-1133">Transmembrane helix</keyword>